<keyword evidence="3 6" id="KW-1133">Transmembrane helix</keyword>
<evidence type="ECO:0000256" key="3">
    <source>
        <dbReference type="ARBA" id="ARBA00022989"/>
    </source>
</evidence>
<feature type="transmembrane region" description="Helical" evidence="6">
    <location>
        <begin position="72"/>
        <end position="90"/>
    </location>
</feature>
<comment type="caution">
    <text evidence="7">The sequence shown here is derived from an EMBL/GenBank/DDBJ whole genome shotgun (WGS) entry which is preliminary data.</text>
</comment>
<feature type="transmembrane region" description="Helical" evidence="6">
    <location>
        <begin position="277"/>
        <end position="297"/>
    </location>
</feature>
<evidence type="ECO:0000256" key="5">
    <source>
        <dbReference type="SAM" id="MobiDB-lite"/>
    </source>
</evidence>
<feature type="transmembrane region" description="Helical" evidence="6">
    <location>
        <begin position="102"/>
        <end position="124"/>
    </location>
</feature>
<dbReference type="OrthoDB" id="5348404at2759"/>
<dbReference type="InterPro" id="IPR005178">
    <property type="entry name" value="Ostalpha/TMEM184C"/>
</dbReference>
<name>A0A9P3G998_9APHY</name>
<gene>
    <name evidence="7" type="ORF">PsYK624_067800</name>
</gene>
<protein>
    <submittedName>
        <fullName evidence="7">Organic solute transporter Ostalpha-domain-containing protein</fullName>
    </submittedName>
</protein>
<sequence>MAGSASCPSDNTQSVDQGSFWSSDGVNWDAHRIGWVISGSCALATVIISLITISQHCLHYNNPGEQRQILRILYMPPVYAVISFFSYRYFRDYTYYDLIETAYESITLSAFLLLLIEYVAATAADHDVKNAIARKDKKKLPLPFCCWRYRPTKAYFMYTVKWSVLQYVIIRPLLSIIGIIAQAKGVLCESGSWSFKTAKAYISLFDAISITIALYGLLLFYGLTKEELVGRRPLAKFLAIKLIVMFTFYQSFVFTALEGRVIHATQYWTEANIADGLNALAICIEMVLFSAFMMWAYNWKEYKIPGQVRTGVVKPLIDSINYSDFFVEIVGSCKFFLDRCRNRKGVTRPRLTVTDNQGKVKTRANFEEAFGFAGYDTAEVDAESDAGRMRMLGSYDENIRLAPYTYGGAGRRRATSTDEVTTTSENQEGRYPSPDLRKMQTPV</sequence>
<evidence type="ECO:0000313" key="8">
    <source>
        <dbReference type="Proteomes" id="UP000703269"/>
    </source>
</evidence>
<dbReference type="PANTHER" id="PTHR23423">
    <property type="entry name" value="ORGANIC SOLUTE TRANSPORTER-RELATED"/>
    <property type="match status" value="1"/>
</dbReference>
<organism evidence="7 8">
    <name type="scientific">Phanerochaete sordida</name>
    <dbReference type="NCBI Taxonomy" id="48140"/>
    <lineage>
        <taxon>Eukaryota</taxon>
        <taxon>Fungi</taxon>
        <taxon>Dikarya</taxon>
        <taxon>Basidiomycota</taxon>
        <taxon>Agaricomycotina</taxon>
        <taxon>Agaricomycetes</taxon>
        <taxon>Polyporales</taxon>
        <taxon>Phanerochaetaceae</taxon>
        <taxon>Phanerochaete</taxon>
    </lineage>
</organism>
<accession>A0A9P3G998</accession>
<dbReference type="Pfam" id="PF03619">
    <property type="entry name" value="Solute_trans_a"/>
    <property type="match status" value="1"/>
</dbReference>
<feature type="transmembrane region" description="Helical" evidence="6">
    <location>
        <begin position="33"/>
        <end position="51"/>
    </location>
</feature>
<keyword evidence="2 6" id="KW-0812">Transmembrane</keyword>
<dbReference type="AlphaFoldDB" id="A0A9P3G998"/>
<feature type="compositionally biased region" description="Polar residues" evidence="5">
    <location>
        <begin position="417"/>
        <end position="426"/>
    </location>
</feature>
<feature type="region of interest" description="Disordered" evidence="5">
    <location>
        <begin position="408"/>
        <end position="443"/>
    </location>
</feature>
<evidence type="ECO:0000256" key="6">
    <source>
        <dbReference type="SAM" id="Phobius"/>
    </source>
</evidence>
<evidence type="ECO:0000256" key="1">
    <source>
        <dbReference type="ARBA" id="ARBA00004141"/>
    </source>
</evidence>
<keyword evidence="4 6" id="KW-0472">Membrane</keyword>
<feature type="transmembrane region" description="Helical" evidence="6">
    <location>
        <begin position="158"/>
        <end position="181"/>
    </location>
</feature>
<feature type="transmembrane region" description="Helical" evidence="6">
    <location>
        <begin position="235"/>
        <end position="257"/>
    </location>
</feature>
<feature type="transmembrane region" description="Helical" evidence="6">
    <location>
        <begin position="201"/>
        <end position="223"/>
    </location>
</feature>
<dbReference type="GO" id="GO:0016020">
    <property type="term" value="C:membrane"/>
    <property type="evidence" value="ECO:0007669"/>
    <property type="project" value="UniProtKB-SubCell"/>
</dbReference>
<evidence type="ECO:0000256" key="4">
    <source>
        <dbReference type="ARBA" id="ARBA00023136"/>
    </source>
</evidence>
<evidence type="ECO:0000256" key="2">
    <source>
        <dbReference type="ARBA" id="ARBA00022692"/>
    </source>
</evidence>
<dbReference type="SMART" id="SM01417">
    <property type="entry name" value="Solute_trans_a"/>
    <property type="match status" value="1"/>
</dbReference>
<dbReference type="EMBL" id="BPQB01000017">
    <property type="protein sequence ID" value="GJE90636.1"/>
    <property type="molecule type" value="Genomic_DNA"/>
</dbReference>
<reference evidence="7 8" key="1">
    <citation type="submission" date="2021-08" db="EMBL/GenBank/DDBJ databases">
        <title>Draft Genome Sequence of Phanerochaete sordida strain YK-624.</title>
        <authorList>
            <person name="Mori T."/>
            <person name="Dohra H."/>
            <person name="Suzuki T."/>
            <person name="Kawagishi H."/>
            <person name="Hirai H."/>
        </authorList>
    </citation>
    <scope>NUCLEOTIDE SEQUENCE [LARGE SCALE GENOMIC DNA]</scope>
    <source>
        <strain evidence="7 8">YK-624</strain>
    </source>
</reference>
<evidence type="ECO:0000313" key="7">
    <source>
        <dbReference type="EMBL" id="GJE90636.1"/>
    </source>
</evidence>
<comment type="subcellular location">
    <subcellularLocation>
        <location evidence="1">Membrane</location>
        <topology evidence="1">Multi-pass membrane protein</topology>
    </subcellularLocation>
</comment>
<dbReference type="Proteomes" id="UP000703269">
    <property type="component" value="Unassembled WGS sequence"/>
</dbReference>
<keyword evidence="8" id="KW-1185">Reference proteome</keyword>
<proteinExistence type="predicted"/>